<dbReference type="AlphaFoldDB" id="B7IZF8"/>
<dbReference type="EMBL" id="CP001188">
    <property type="protein sequence ID" value="ACK98725.1"/>
    <property type="molecule type" value="Genomic_DNA"/>
</dbReference>
<keyword evidence="1" id="KW-0614">Plasmid</keyword>
<proteinExistence type="predicted"/>
<organism evidence="1 2">
    <name type="scientific">Bacillus cereus (strain G9842)</name>
    <dbReference type="NCBI Taxonomy" id="405531"/>
    <lineage>
        <taxon>Bacteria</taxon>
        <taxon>Bacillati</taxon>
        <taxon>Bacillota</taxon>
        <taxon>Bacilli</taxon>
        <taxon>Bacillales</taxon>
        <taxon>Bacillaceae</taxon>
        <taxon>Bacillus</taxon>
        <taxon>Bacillus cereus group</taxon>
    </lineage>
</organism>
<dbReference type="HOGENOM" id="CLU_3095204_0_0_9"/>
<gene>
    <name evidence="1" type="ordered locus">BCG9842_A0085</name>
</gene>
<dbReference type="Proteomes" id="UP000006744">
    <property type="component" value="Plasmid pG9842_140"/>
</dbReference>
<sequence>MNKDKKSLKDTKIGKRVVRQAELAYARGLGYVAAAIVNERINQVLKEKNLK</sequence>
<name>B7IZF8_BACC2</name>
<protein>
    <submittedName>
        <fullName evidence="1">Uncharacterized protein</fullName>
    </submittedName>
</protein>
<evidence type="ECO:0000313" key="2">
    <source>
        <dbReference type="Proteomes" id="UP000006744"/>
    </source>
</evidence>
<dbReference type="RefSeq" id="WP_012614828.1">
    <property type="nucleotide sequence ID" value="NC_011774.1"/>
</dbReference>
<reference evidence="1 2" key="1">
    <citation type="submission" date="2008-10" db="EMBL/GenBank/DDBJ databases">
        <title>Genome sequence of Bacillus cereus G9842.</title>
        <authorList>
            <person name="Dodson R.J."/>
            <person name="Durkin A.S."/>
            <person name="Rosovitz M.J."/>
            <person name="Rasko D.A."/>
            <person name="Hoffmaster A."/>
            <person name="Ravel J."/>
            <person name="Sutton G."/>
        </authorList>
    </citation>
    <scope>NUCLEOTIDE SEQUENCE [LARGE SCALE GENOMIC DNA]</scope>
    <source>
        <strain evidence="1 2">G9842</strain>
        <plasmid evidence="1 2">pG9842_140</plasmid>
    </source>
</reference>
<evidence type="ECO:0000313" key="1">
    <source>
        <dbReference type="EMBL" id="ACK98725.1"/>
    </source>
</evidence>
<accession>B7IZF8</accession>
<dbReference type="KEGG" id="bcg:BCG9842_A0085"/>
<geneLocation type="plasmid" evidence="1 2">
    <name>pG9842_140</name>
</geneLocation>